<feature type="transmembrane region" description="Helical" evidence="2">
    <location>
        <begin position="72"/>
        <end position="93"/>
    </location>
</feature>
<dbReference type="Proteomes" id="UP000887229">
    <property type="component" value="Unassembled WGS sequence"/>
</dbReference>
<evidence type="ECO:0000313" key="4">
    <source>
        <dbReference type="Proteomes" id="UP000887229"/>
    </source>
</evidence>
<feature type="region of interest" description="Disordered" evidence="1">
    <location>
        <begin position="316"/>
        <end position="341"/>
    </location>
</feature>
<feature type="transmembrane region" description="Helical" evidence="2">
    <location>
        <begin position="153"/>
        <end position="173"/>
    </location>
</feature>
<dbReference type="GO" id="GO:0038038">
    <property type="term" value="C:G protein-coupled receptor homodimeric complex"/>
    <property type="evidence" value="ECO:0007669"/>
    <property type="project" value="TreeGrafter"/>
</dbReference>
<dbReference type="GO" id="GO:0000750">
    <property type="term" value="P:pheromone-dependent signal transduction involved in conjugation with cellular fusion"/>
    <property type="evidence" value="ECO:0007669"/>
    <property type="project" value="TreeGrafter"/>
</dbReference>
<dbReference type="PRINTS" id="PR00250">
    <property type="entry name" value="GPCRSTE2"/>
</dbReference>
<protein>
    <submittedName>
        <fullName evidence="3">Fungal pheromone mating factor STE2 GPCR-domain-containing protein</fullName>
    </submittedName>
</protein>
<keyword evidence="4" id="KW-1185">Reference proteome</keyword>
<feature type="transmembrane region" description="Helical" evidence="2">
    <location>
        <begin position="193"/>
        <end position="218"/>
    </location>
</feature>
<keyword evidence="2" id="KW-0812">Transmembrane</keyword>
<evidence type="ECO:0000256" key="1">
    <source>
        <dbReference type="SAM" id="MobiDB-lite"/>
    </source>
</evidence>
<dbReference type="Gene3D" id="1.10.287.920">
    <property type="entry name" value="Pheromone alpha factor receptor"/>
    <property type="match status" value="1"/>
</dbReference>
<feature type="transmembrane region" description="Helical" evidence="2">
    <location>
        <begin position="113"/>
        <end position="132"/>
    </location>
</feature>
<evidence type="ECO:0000313" key="3">
    <source>
        <dbReference type="EMBL" id="KAG9249777.1"/>
    </source>
</evidence>
<dbReference type="GeneID" id="70296344"/>
<reference evidence="3" key="1">
    <citation type="journal article" date="2021" name="IMA Fungus">
        <title>Genomic characterization of three marine fungi, including Emericellopsis atlantica sp. nov. with signatures of a generalist lifestyle and marine biomass degradation.</title>
        <authorList>
            <person name="Hagestad O.C."/>
            <person name="Hou L."/>
            <person name="Andersen J.H."/>
            <person name="Hansen E.H."/>
            <person name="Altermark B."/>
            <person name="Li C."/>
            <person name="Kuhnert E."/>
            <person name="Cox R.J."/>
            <person name="Crous P.W."/>
            <person name="Spatafora J.W."/>
            <person name="Lail K."/>
            <person name="Amirebrahimi M."/>
            <person name="Lipzen A."/>
            <person name="Pangilinan J."/>
            <person name="Andreopoulos W."/>
            <person name="Hayes R.D."/>
            <person name="Ng V."/>
            <person name="Grigoriev I.V."/>
            <person name="Jackson S.A."/>
            <person name="Sutton T.D.S."/>
            <person name="Dobson A.D.W."/>
            <person name="Rama T."/>
        </authorList>
    </citation>
    <scope>NUCLEOTIDE SEQUENCE</scope>
    <source>
        <strain evidence="3">TS7</strain>
    </source>
</reference>
<dbReference type="CDD" id="cd14939">
    <property type="entry name" value="7tmD_STE2"/>
    <property type="match status" value="1"/>
</dbReference>
<comment type="caution">
    <text evidence="3">The sequence shown here is derived from an EMBL/GenBank/DDBJ whole genome shotgun (WGS) entry which is preliminary data.</text>
</comment>
<evidence type="ECO:0000256" key="2">
    <source>
        <dbReference type="SAM" id="Phobius"/>
    </source>
</evidence>
<proteinExistence type="predicted"/>
<gene>
    <name evidence="3" type="ORF">F5Z01DRAFT_678410</name>
</gene>
<dbReference type="RefSeq" id="XP_046113701.1">
    <property type="nucleotide sequence ID" value="XM_046265441.1"/>
</dbReference>
<feature type="compositionally biased region" description="Polar residues" evidence="1">
    <location>
        <begin position="322"/>
        <end position="340"/>
    </location>
</feature>
<dbReference type="PANTHER" id="PTHR28009:SF1">
    <property type="entry name" value="PHEROMONE ALPHA FACTOR RECEPTOR"/>
    <property type="match status" value="1"/>
</dbReference>
<keyword evidence="2" id="KW-1133">Transmembrane helix</keyword>
<sequence length="388" mass="43159">MGAFNPYTQSVRFFETDGQTEIQIPIPLIDAFNEESVSISINYGTQLGACVIMLLVLLIMTPMDKIRRPSTVLYIIALVTCTIRMALLCSFFPSPFNEFYNYWAGDYSSVGQRHFNVSVAGNCFSALLVISIEAALMNQAWTMVRLWPKVAKYCLAILSAVVTLFTIVWRLVYTVVLTQSVFAAESARPYRWVVQWAIITNAVSICWFCALFNLKLILHLISHRSILPSARSLNPMDVLVMTNGLLMIIPVIFTGLEWGHWANFESASLTLTSVTLILPLGTLAAQRFTQSYGLEYGPSADNSHIIVPMSTHGSHRPLKDASSITNSSRAGTTPQISVSSRCEGGMAGNSRFIEPVDVELGQIDDASAYNTASRVRVDREFEQREERL</sequence>
<feature type="transmembrane region" description="Helical" evidence="2">
    <location>
        <begin position="238"/>
        <end position="261"/>
    </location>
</feature>
<dbReference type="Pfam" id="PF02116">
    <property type="entry name" value="STE2"/>
    <property type="match status" value="1"/>
</dbReference>
<feature type="transmembrane region" description="Helical" evidence="2">
    <location>
        <begin position="41"/>
        <end position="60"/>
    </location>
</feature>
<dbReference type="OrthoDB" id="5402633at2759"/>
<dbReference type="GO" id="GO:0004932">
    <property type="term" value="F:mating-type factor pheromone receptor activity"/>
    <property type="evidence" value="ECO:0007669"/>
    <property type="project" value="InterPro"/>
</dbReference>
<accession>A0A9P8CK80</accession>
<keyword evidence="2" id="KW-0472">Membrane</keyword>
<dbReference type="EMBL" id="MU251291">
    <property type="protein sequence ID" value="KAG9249777.1"/>
    <property type="molecule type" value="Genomic_DNA"/>
</dbReference>
<dbReference type="PANTHER" id="PTHR28009">
    <property type="entry name" value="PHEROMONE ALPHA FACTOR RECEPTOR"/>
    <property type="match status" value="1"/>
</dbReference>
<organism evidence="3 4">
    <name type="scientific">Emericellopsis atlantica</name>
    <dbReference type="NCBI Taxonomy" id="2614577"/>
    <lineage>
        <taxon>Eukaryota</taxon>
        <taxon>Fungi</taxon>
        <taxon>Dikarya</taxon>
        <taxon>Ascomycota</taxon>
        <taxon>Pezizomycotina</taxon>
        <taxon>Sordariomycetes</taxon>
        <taxon>Hypocreomycetidae</taxon>
        <taxon>Hypocreales</taxon>
        <taxon>Bionectriaceae</taxon>
        <taxon>Emericellopsis</taxon>
    </lineage>
</organism>
<dbReference type="InterPro" id="IPR027458">
    <property type="entry name" value="STE2_TM1-TM2_sf"/>
</dbReference>
<name>A0A9P8CK80_9HYPO</name>
<dbReference type="InterPro" id="IPR000366">
    <property type="entry name" value="GPCR_STE2"/>
</dbReference>
<dbReference type="AlphaFoldDB" id="A0A9P8CK80"/>